<protein>
    <recommendedName>
        <fullName evidence="4">Release factor glutamine methyltransferase</fullName>
        <shortName evidence="4">RF MTase</shortName>
        <ecNumber evidence="4">2.1.1.297</ecNumber>
    </recommendedName>
    <alternativeName>
        <fullName evidence="4">N5-glutamine methyltransferase PrmC</fullName>
    </alternativeName>
    <alternativeName>
        <fullName evidence="4">Protein-(glutamine-N5) MTase PrmC</fullName>
    </alternativeName>
    <alternativeName>
        <fullName evidence="4">Protein-glutamine N-methyltransferase PrmC</fullName>
    </alternativeName>
</protein>
<dbReference type="Proteomes" id="UP000305654">
    <property type="component" value="Unassembled WGS sequence"/>
</dbReference>
<dbReference type="HAMAP" id="MF_02126">
    <property type="entry name" value="RF_methyltr_PrmC"/>
    <property type="match status" value="1"/>
</dbReference>
<dbReference type="PROSITE" id="PS00092">
    <property type="entry name" value="N6_MTASE"/>
    <property type="match status" value="1"/>
</dbReference>
<name>A0A5R9JAY3_9PROT</name>
<dbReference type="PANTHER" id="PTHR18895">
    <property type="entry name" value="HEMK METHYLTRANSFERASE"/>
    <property type="match status" value="1"/>
</dbReference>
<dbReference type="GO" id="GO:0032259">
    <property type="term" value="P:methylation"/>
    <property type="evidence" value="ECO:0007669"/>
    <property type="project" value="UniProtKB-KW"/>
</dbReference>
<sequence length="288" mass="30353">MHPKDESLSATIAHGQQLLMSAGIENPRRESRLLLAHALGLPALGPVGCGTVDQAVRERFDAMLRRRMAHEPFAYITGSQGFWTLDLAVSPDTLIPRADSETVIEALLTLRPERGRALRLLDLGTGTGCLLLAALSEFPCAVGLGIDRSEAACRMAAANAVRNGLAGRAMMLCGEWLEAVRLGEADRFDVVISNPPYIPVQDIAGLMPEVSGHEPRLALDGGPDGLRSYRIILAALREALAPGGLALLEIGQGQDMAVSALAGASGLRLASLRADLGGVVRVVCLEAA</sequence>
<comment type="function">
    <text evidence="4">Methylates the class 1 translation termination release factors RF1/PrfA and RF2/PrfB on the glutamine residue of the universally conserved GGQ motif.</text>
</comment>
<feature type="binding site" evidence="4">
    <location>
        <position position="194"/>
    </location>
    <ligand>
        <name>S-adenosyl-L-methionine</name>
        <dbReference type="ChEBI" id="CHEBI:59789"/>
    </ligand>
</feature>
<dbReference type="InterPro" id="IPR004556">
    <property type="entry name" value="HemK-like"/>
</dbReference>
<evidence type="ECO:0000259" key="5">
    <source>
        <dbReference type="Pfam" id="PF13847"/>
    </source>
</evidence>
<keyword evidence="8" id="KW-1185">Reference proteome</keyword>
<dbReference type="InterPro" id="IPR025714">
    <property type="entry name" value="Methyltranfer_dom"/>
</dbReference>
<dbReference type="NCBIfam" id="TIGR03534">
    <property type="entry name" value="RF_mod_PrmC"/>
    <property type="match status" value="1"/>
</dbReference>
<dbReference type="InterPro" id="IPR029063">
    <property type="entry name" value="SAM-dependent_MTases_sf"/>
</dbReference>
<dbReference type="InterPro" id="IPR002052">
    <property type="entry name" value="DNA_methylase_N6_adenine_CS"/>
</dbReference>
<organism evidence="7 8">
    <name type="scientific">Lichenicoccus roseus</name>
    <dbReference type="NCBI Taxonomy" id="2683649"/>
    <lineage>
        <taxon>Bacteria</taxon>
        <taxon>Pseudomonadati</taxon>
        <taxon>Pseudomonadota</taxon>
        <taxon>Alphaproteobacteria</taxon>
        <taxon>Acetobacterales</taxon>
        <taxon>Acetobacteraceae</taxon>
        <taxon>Lichenicoccus</taxon>
    </lineage>
</organism>
<keyword evidence="3 4" id="KW-0949">S-adenosyl-L-methionine</keyword>
<comment type="catalytic activity">
    <reaction evidence="4">
        <text>L-glutaminyl-[peptide chain release factor] + S-adenosyl-L-methionine = N(5)-methyl-L-glutaminyl-[peptide chain release factor] + S-adenosyl-L-homocysteine + H(+)</text>
        <dbReference type="Rhea" id="RHEA:42896"/>
        <dbReference type="Rhea" id="RHEA-COMP:10271"/>
        <dbReference type="Rhea" id="RHEA-COMP:10272"/>
        <dbReference type="ChEBI" id="CHEBI:15378"/>
        <dbReference type="ChEBI" id="CHEBI:30011"/>
        <dbReference type="ChEBI" id="CHEBI:57856"/>
        <dbReference type="ChEBI" id="CHEBI:59789"/>
        <dbReference type="ChEBI" id="CHEBI:61891"/>
        <dbReference type="EC" id="2.1.1.297"/>
    </reaction>
</comment>
<feature type="domain" description="Methyltransferase" evidence="5">
    <location>
        <begin position="117"/>
        <end position="195"/>
    </location>
</feature>
<dbReference type="SUPFAM" id="SSF53335">
    <property type="entry name" value="S-adenosyl-L-methionine-dependent methyltransferases"/>
    <property type="match status" value="1"/>
</dbReference>
<dbReference type="Gene3D" id="1.10.8.10">
    <property type="entry name" value="DNA helicase RuvA subunit, C-terminal domain"/>
    <property type="match status" value="1"/>
</dbReference>
<dbReference type="InterPro" id="IPR050320">
    <property type="entry name" value="N5-glutamine_MTase"/>
</dbReference>
<evidence type="ECO:0000313" key="7">
    <source>
        <dbReference type="EMBL" id="TLU72771.1"/>
    </source>
</evidence>
<dbReference type="CDD" id="cd02440">
    <property type="entry name" value="AdoMet_MTases"/>
    <property type="match status" value="1"/>
</dbReference>
<evidence type="ECO:0000256" key="1">
    <source>
        <dbReference type="ARBA" id="ARBA00022603"/>
    </source>
</evidence>
<feature type="binding site" evidence="4">
    <location>
        <position position="176"/>
    </location>
    <ligand>
        <name>S-adenosyl-L-methionine</name>
        <dbReference type="ChEBI" id="CHEBI:59789"/>
    </ligand>
</feature>
<keyword evidence="2 4" id="KW-0808">Transferase</keyword>
<dbReference type="Pfam" id="PF17827">
    <property type="entry name" value="PrmC_N"/>
    <property type="match status" value="1"/>
</dbReference>
<dbReference type="InterPro" id="IPR019874">
    <property type="entry name" value="RF_methyltr_PrmC"/>
</dbReference>
<gene>
    <name evidence="4 7" type="primary">prmC</name>
    <name evidence="7" type="ORF">FE263_12195</name>
</gene>
<feature type="domain" description="Release factor glutamine methyltransferase N-terminal" evidence="6">
    <location>
        <begin position="12"/>
        <end position="78"/>
    </location>
</feature>
<accession>A0A5R9JAY3</accession>
<dbReference type="AlphaFoldDB" id="A0A5R9JAY3"/>
<dbReference type="InterPro" id="IPR040758">
    <property type="entry name" value="PrmC_N"/>
</dbReference>
<dbReference type="GO" id="GO:0003676">
    <property type="term" value="F:nucleic acid binding"/>
    <property type="evidence" value="ECO:0007669"/>
    <property type="project" value="InterPro"/>
</dbReference>
<evidence type="ECO:0000259" key="6">
    <source>
        <dbReference type="Pfam" id="PF17827"/>
    </source>
</evidence>
<evidence type="ECO:0000256" key="3">
    <source>
        <dbReference type="ARBA" id="ARBA00022691"/>
    </source>
</evidence>
<comment type="similarity">
    <text evidence="4">Belongs to the protein N5-glutamine methyltransferase family. PrmC subfamily.</text>
</comment>
<evidence type="ECO:0000313" key="8">
    <source>
        <dbReference type="Proteomes" id="UP000305654"/>
    </source>
</evidence>
<dbReference type="Pfam" id="PF13847">
    <property type="entry name" value="Methyltransf_31"/>
    <property type="match status" value="1"/>
</dbReference>
<dbReference type="EMBL" id="VCDI01000003">
    <property type="protein sequence ID" value="TLU72771.1"/>
    <property type="molecule type" value="Genomic_DNA"/>
</dbReference>
<keyword evidence="1 4" id="KW-0489">Methyltransferase</keyword>
<dbReference type="PANTHER" id="PTHR18895:SF74">
    <property type="entry name" value="MTRF1L RELEASE FACTOR GLUTAMINE METHYLTRANSFERASE"/>
    <property type="match status" value="1"/>
</dbReference>
<feature type="binding site" evidence="4">
    <location>
        <begin position="194"/>
        <end position="197"/>
    </location>
    <ligand>
        <name>substrate</name>
    </ligand>
</feature>
<dbReference type="OrthoDB" id="9800643at2"/>
<evidence type="ECO:0000256" key="2">
    <source>
        <dbReference type="ARBA" id="ARBA00022679"/>
    </source>
</evidence>
<feature type="binding site" evidence="4">
    <location>
        <begin position="124"/>
        <end position="128"/>
    </location>
    <ligand>
        <name>S-adenosyl-L-methionine</name>
        <dbReference type="ChEBI" id="CHEBI:59789"/>
    </ligand>
</feature>
<proteinExistence type="inferred from homology"/>
<dbReference type="RefSeq" id="WP_138326232.1">
    <property type="nucleotide sequence ID" value="NZ_VCDI01000003.1"/>
</dbReference>
<dbReference type="NCBIfam" id="TIGR00536">
    <property type="entry name" value="hemK_fam"/>
    <property type="match status" value="1"/>
</dbReference>
<dbReference type="Gene3D" id="3.40.50.150">
    <property type="entry name" value="Vaccinia Virus protein VP39"/>
    <property type="match status" value="1"/>
</dbReference>
<evidence type="ECO:0000256" key="4">
    <source>
        <dbReference type="HAMAP-Rule" id="MF_02126"/>
    </source>
</evidence>
<dbReference type="GO" id="GO:0102559">
    <property type="term" value="F:peptide chain release factor N(5)-glutamine methyltransferase activity"/>
    <property type="evidence" value="ECO:0007669"/>
    <property type="project" value="UniProtKB-EC"/>
</dbReference>
<comment type="caution">
    <text evidence="7">The sequence shown here is derived from an EMBL/GenBank/DDBJ whole genome shotgun (WGS) entry which is preliminary data.</text>
</comment>
<dbReference type="EC" id="2.1.1.297" evidence="4"/>
<reference evidence="7 8" key="1">
    <citation type="submission" date="2019-05" db="EMBL/GenBank/DDBJ databases">
        <authorList>
            <person name="Pankratov T."/>
            <person name="Grouzdev D."/>
        </authorList>
    </citation>
    <scope>NUCLEOTIDE SEQUENCE [LARGE SCALE GENOMIC DNA]</scope>
    <source>
        <strain evidence="7 8">KEBCLARHB70R</strain>
    </source>
</reference>
<feature type="binding site" evidence="4">
    <location>
        <position position="147"/>
    </location>
    <ligand>
        <name>S-adenosyl-L-methionine</name>
        <dbReference type="ChEBI" id="CHEBI:59789"/>
    </ligand>
</feature>